<evidence type="ECO:0000313" key="1">
    <source>
        <dbReference type="EMBL" id="EMS80030.1"/>
    </source>
</evidence>
<comment type="caution">
    <text evidence="1">The sequence shown here is derived from an EMBL/GenBank/DDBJ whole genome shotgun (WGS) entry which is preliminary data.</text>
</comment>
<dbReference type="AlphaFoldDB" id="S0FZE1"/>
<dbReference type="Proteomes" id="UP000014216">
    <property type="component" value="Unassembled WGS sequence"/>
</dbReference>
<proteinExistence type="predicted"/>
<gene>
    <name evidence="1" type="ORF">Dpo_3c01730</name>
</gene>
<dbReference type="EMBL" id="APJX01000003">
    <property type="protein sequence ID" value="EMS80030.1"/>
    <property type="molecule type" value="Genomic_DNA"/>
</dbReference>
<sequence length="423" mass="47263">MTQDLSGGFSNLCPTRSRRVSVLIICLMLWGLPPFPAGASEYDFAIPEAEPSAWSFGGRITARYTWHRLDDQTAGYGRLYAGTDPGTNAHDGQAVAELSAAWRRSSFQARVLTRHAYTRTFEQDTWDNDIYEAYLSWSPAPNMTLDAGKKPVLWGTGYAWNPAGFLNRPKDPDDPSLNLEGRTLAGIDVIKSFTHGSLNNFGITALVLPVADDWFNTDFGQHGDVNTALKLYLLWHDTDIDFIFFNGPDHPLSLGLDFAKNLAENLAVHGELAFQKDALTPDVTSGSNFSQTTENQISGLLGLRYLNAHDTTFIAEYYHNGAGDDDSRIFLPSPDRQRNPGKDYLYAKISQKEPLEILYLTTWVSAVVNLNDHSLNLQPGLTWTPVTNLEINGRIGVPIGDAQTEFGEKPDRFRPEIWVRYYF</sequence>
<accession>S0FZE1</accession>
<dbReference type="RefSeq" id="WP_006965361.1">
    <property type="nucleotide sequence ID" value="NZ_APJX01000003.1"/>
</dbReference>
<protein>
    <submittedName>
        <fullName evidence="1">Uncharacterized protein</fullName>
    </submittedName>
</protein>
<reference evidence="1 2" key="1">
    <citation type="journal article" date="2013" name="Genome Announc.">
        <title>Draft Genome Sequence of Desulfotignum phosphitoxidans DSM 13687 Strain FiPS-3.</title>
        <authorList>
            <person name="Poehlein A."/>
            <person name="Daniel R."/>
            <person name="Simeonova D.D."/>
        </authorList>
    </citation>
    <scope>NUCLEOTIDE SEQUENCE [LARGE SCALE GENOMIC DNA]</scope>
    <source>
        <strain evidence="1 2">DSM 13687</strain>
    </source>
</reference>
<organism evidence="1 2">
    <name type="scientific">Desulfotignum phosphitoxidans DSM 13687</name>
    <dbReference type="NCBI Taxonomy" id="1286635"/>
    <lineage>
        <taxon>Bacteria</taxon>
        <taxon>Pseudomonadati</taxon>
        <taxon>Thermodesulfobacteriota</taxon>
        <taxon>Desulfobacteria</taxon>
        <taxon>Desulfobacterales</taxon>
        <taxon>Desulfobacteraceae</taxon>
        <taxon>Desulfotignum</taxon>
    </lineage>
</organism>
<name>S0FZE1_9BACT</name>
<evidence type="ECO:0000313" key="2">
    <source>
        <dbReference type="Proteomes" id="UP000014216"/>
    </source>
</evidence>
<keyword evidence="2" id="KW-1185">Reference proteome</keyword>